<protein>
    <recommendedName>
        <fullName evidence="8">60S acidic ribosomal protein P2</fullName>
    </recommendedName>
</protein>
<evidence type="ECO:0000256" key="3">
    <source>
        <dbReference type="ARBA" id="ARBA00023274"/>
    </source>
</evidence>
<keyword evidence="7" id="KW-1185">Reference proteome</keyword>
<dbReference type="PANTHER" id="PTHR21141:SF5">
    <property type="entry name" value="LARGE RIBOSOMAL SUBUNIT PROTEIN P2"/>
    <property type="match status" value="1"/>
</dbReference>
<dbReference type="Gene3D" id="1.10.10.1410">
    <property type="match status" value="1"/>
</dbReference>
<name>A0A7J7IDU1_9RHOD</name>
<evidence type="ECO:0000256" key="5">
    <source>
        <dbReference type="SAM" id="SignalP"/>
    </source>
</evidence>
<feature type="chain" id="PRO_5029598757" description="60S acidic ribosomal protein P2" evidence="5">
    <location>
        <begin position="21"/>
        <end position="118"/>
    </location>
</feature>
<sequence>MKYLAAYLLLKLGGAEEVTAEDIRKVVSASGAEVDDERVTALLDAVNGRSDRRSGHGGSLQDGVCCWCRCSGSSGSSWGHGWRQQVVIKQPRRKQAKGAAKEEPKEESDEDLGFGLFD</sequence>
<dbReference type="OrthoDB" id="1227494at2759"/>
<gene>
    <name evidence="6" type="ORF">F1559_001695</name>
</gene>
<dbReference type="InterPro" id="IPR044076">
    <property type="entry name" value="Ribosomal_P2"/>
</dbReference>
<accession>A0A7J7IDU1</accession>
<dbReference type="GO" id="GO:0022625">
    <property type="term" value="C:cytosolic large ribosomal subunit"/>
    <property type="evidence" value="ECO:0007669"/>
    <property type="project" value="InterPro"/>
</dbReference>
<keyword evidence="2" id="KW-0689">Ribosomal protein</keyword>
<comment type="similarity">
    <text evidence="1">Belongs to the eukaryotic ribosomal protein P1/P2 family.</text>
</comment>
<dbReference type="AlphaFoldDB" id="A0A7J7IDU1"/>
<keyword evidence="3" id="KW-0687">Ribonucleoprotein</keyword>
<organism evidence="6 7">
    <name type="scientific">Cyanidiococcus yangmingshanensis</name>
    <dbReference type="NCBI Taxonomy" id="2690220"/>
    <lineage>
        <taxon>Eukaryota</taxon>
        <taxon>Rhodophyta</taxon>
        <taxon>Bangiophyceae</taxon>
        <taxon>Cyanidiales</taxon>
        <taxon>Cyanidiaceae</taxon>
        <taxon>Cyanidiococcus</taxon>
    </lineage>
</organism>
<evidence type="ECO:0000313" key="6">
    <source>
        <dbReference type="EMBL" id="KAF6000864.1"/>
    </source>
</evidence>
<feature type="region of interest" description="Disordered" evidence="4">
    <location>
        <begin position="73"/>
        <end position="118"/>
    </location>
</feature>
<evidence type="ECO:0000256" key="4">
    <source>
        <dbReference type="SAM" id="MobiDB-lite"/>
    </source>
</evidence>
<evidence type="ECO:0000256" key="2">
    <source>
        <dbReference type="ARBA" id="ARBA00022980"/>
    </source>
</evidence>
<dbReference type="GO" id="GO:0002182">
    <property type="term" value="P:cytoplasmic translational elongation"/>
    <property type="evidence" value="ECO:0007669"/>
    <property type="project" value="InterPro"/>
</dbReference>
<feature type="compositionally biased region" description="Low complexity" evidence="4">
    <location>
        <begin position="73"/>
        <end position="82"/>
    </location>
</feature>
<comment type="caution">
    <text evidence="6">The sequence shown here is derived from an EMBL/GenBank/DDBJ whole genome shotgun (WGS) entry which is preliminary data.</text>
</comment>
<feature type="signal peptide" evidence="5">
    <location>
        <begin position="1"/>
        <end position="20"/>
    </location>
</feature>
<dbReference type="Proteomes" id="UP000530660">
    <property type="component" value="Unassembled WGS sequence"/>
</dbReference>
<evidence type="ECO:0000313" key="7">
    <source>
        <dbReference type="Proteomes" id="UP000530660"/>
    </source>
</evidence>
<dbReference type="FunFam" id="1.10.10.1410:FF:000002">
    <property type="entry name" value="60S acidic ribosomal protein P2"/>
    <property type="match status" value="1"/>
</dbReference>
<proteinExistence type="inferred from homology"/>
<evidence type="ECO:0008006" key="8">
    <source>
        <dbReference type="Google" id="ProtNLM"/>
    </source>
</evidence>
<reference evidence="6 7" key="1">
    <citation type="journal article" date="2020" name="J. Phycol.">
        <title>Comparative genome analysis reveals Cyanidiococcus gen. nov., a new extremophilic red algal genus sister to Cyanidioschyzon (Cyanidioschyzonaceae, Rhodophyta).</title>
        <authorList>
            <person name="Liu S.-L."/>
            <person name="Chiang Y.-R."/>
            <person name="Yoon H.S."/>
            <person name="Fu H.-Y."/>
        </authorList>
    </citation>
    <scope>NUCLEOTIDE SEQUENCE [LARGE SCALE GENOMIC DNA]</scope>
    <source>
        <strain evidence="6 7">THAL066</strain>
    </source>
</reference>
<evidence type="ECO:0000256" key="1">
    <source>
        <dbReference type="ARBA" id="ARBA00005436"/>
    </source>
</evidence>
<dbReference type="InterPro" id="IPR038716">
    <property type="entry name" value="P1/P2_N_sf"/>
</dbReference>
<keyword evidence="5" id="KW-0732">Signal</keyword>
<dbReference type="GO" id="GO:0003735">
    <property type="term" value="F:structural constituent of ribosome"/>
    <property type="evidence" value="ECO:0007669"/>
    <property type="project" value="InterPro"/>
</dbReference>
<dbReference type="EMBL" id="VWRR01000017">
    <property type="protein sequence ID" value="KAF6000864.1"/>
    <property type="molecule type" value="Genomic_DNA"/>
</dbReference>
<dbReference type="PANTHER" id="PTHR21141">
    <property type="entry name" value="60S ACIDIC RIBOSOMAL PROTEIN FAMILY MEMBER"/>
    <property type="match status" value="1"/>
</dbReference>